<feature type="compositionally biased region" description="Polar residues" evidence="1">
    <location>
        <begin position="60"/>
        <end position="77"/>
    </location>
</feature>
<dbReference type="Proteomes" id="UP000236000">
    <property type="component" value="Unassembled WGS sequence"/>
</dbReference>
<dbReference type="OrthoDB" id="9990949at2"/>
<accession>A0A2N8HEZ1</accession>
<feature type="region of interest" description="Disordered" evidence="1">
    <location>
        <begin position="50"/>
        <end position="80"/>
    </location>
</feature>
<reference evidence="2 3" key="1">
    <citation type="journal article" date="2017" name="BMC Genomics">
        <title>Genome sequencing of 39 Akkermansia muciniphila isolates reveals its population structure, genomic and functional diverisity, and global distribution in mammalian gut microbiotas.</title>
        <authorList>
            <person name="Guo X."/>
            <person name="Li S."/>
            <person name="Zhang J."/>
            <person name="Wu F."/>
            <person name="Li X."/>
            <person name="Wu D."/>
            <person name="Zhang M."/>
            <person name="Ou Z."/>
            <person name="Jie Z."/>
            <person name="Yan Q."/>
            <person name="Li P."/>
            <person name="Yi J."/>
            <person name="Peng Y."/>
        </authorList>
    </citation>
    <scope>NUCLEOTIDE SEQUENCE [LARGE SCALE GENOMIC DNA]</scope>
    <source>
        <strain evidence="2 3">GP24</strain>
    </source>
</reference>
<evidence type="ECO:0000256" key="1">
    <source>
        <dbReference type="SAM" id="MobiDB-lite"/>
    </source>
</evidence>
<protein>
    <submittedName>
        <fullName evidence="2">Uncharacterized protein</fullName>
    </submittedName>
</protein>
<proteinExistence type="predicted"/>
<dbReference type="RefSeq" id="WP_102712564.1">
    <property type="nucleotide sequence ID" value="NZ_PJKA01000006.1"/>
</dbReference>
<name>A0A2N8HEZ1_9BACT</name>
<dbReference type="AlphaFoldDB" id="A0A2N8HEZ1"/>
<organism evidence="2 3">
    <name type="scientific">Akkermansia muciniphila</name>
    <dbReference type="NCBI Taxonomy" id="239935"/>
    <lineage>
        <taxon>Bacteria</taxon>
        <taxon>Pseudomonadati</taxon>
        <taxon>Verrucomicrobiota</taxon>
        <taxon>Verrucomicrobiia</taxon>
        <taxon>Verrucomicrobiales</taxon>
        <taxon>Akkermansiaceae</taxon>
        <taxon>Akkermansia</taxon>
    </lineage>
</organism>
<comment type="caution">
    <text evidence="2">The sequence shown here is derived from an EMBL/GenBank/DDBJ whole genome shotgun (WGS) entry which is preliminary data.</text>
</comment>
<sequence>MGQIVGNALAARNYKAQAAVAKSQGRARQAAYDGRARGLEEEARADSHLAARSMGRQRENQANAGVSARSQRASSGVTAEGSGLQNELALADIFEKSIADMSLSNAISDSNKRTGAMGARQQGRLAMMQADAEATQYRRQGKSAQNAAWIQGATTLLSAALGGMGAGMSGEGTGAEAGAAAGSGGQAASGAGGGSVVGGMAGSSLPAWATGAMSAGQSAYDLTGNFLQWSPGTVPTSKGSTTNAGNTLNDLLIALLGREGQQGGQAPASSSSRSV</sequence>
<evidence type="ECO:0000313" key="3">
    <source>
        <dbReference type="Proteomes" id="UP000236000"/>
    </source>
</evidence>
<gene>
    <name evidence="2" type="ORF">CXU22_03395</name>
</gene>
<dbReference type="EMBL" id="PJKA01000006">
    <property type="protein sequence ID" value="PNC18853.1"/>
    <property type="molecule type" value="Genomic_DNA"/>
</dbReference>
<evidence type="ECO:0000313" key="2">
    <source>
        <dbReference type="EMBL" id="PNC18853.1"/>
    </source>
</evidence>